<feature type="region of interest" description="Disordered" evidence="1">
    <location>
        <begin position="1"/>
        <end position="85"/>
    </location>
</feature>
<evidence type="ECO:0000313" key="3">
    <source>
        <dbReference type="Proteomes" id="UP000314294"/>
    </source>
</evidence>
<protein>
    <submittedName>
        <fullName evidence="2">Uncharacterized protein</fullName>
    </submittedName>
</protein>
<evidence type="ECO:0000256" key="1">
    <source>
        <dbReference type="SAM" id="MobiDB-lite"/>
    </source>
</evidence>
<feature type="compositionally biased region" description="Gly residues" evidence="1">
    <location>
        <begin position="1"/>
        <end position="17"/>
    </location>
</feature>
<organism evidence="2 3">
    <name type="scientific">Liparis tanakae</name>
    <name type="common">Tanaka's snailfish</name>
    <dbReference type="NCBI Taxonomy" id="230148"/>
    <lineage>
        <taxon>Eukaryota</taxon>
        <taxon>Metazoa</taxon>
        <taxon>Chordata</taxon>
        <taxon>Craniata</taxon>
        <taxon>Vertebrata</taxon>
        <taxon>Euteleostomi</taxon>
        <taxon>Actinopterygii</taxon>
        <taxon>Neopterygii</taxon>
        <taxon>Teleostei</taxon>
        <taxon>Neoteleostei</taxon>
        <taxon>Acanthomorphata</taxon>
        <taxon>Eupercaria</taxon>
        <taxon>Perciformes</taxon>
        <taxon>Cottioidei</taxon>
        <taxon>Cottales</taxon>
        <taxon>Liparidae</taxon>
        <taxon>Liparis</taxon>
    </lineage>
</organism>
<dbReference type="AlphaFoldDB" id="A0A4Z2FU08"/>
<name>A0A4Z2FU08_9TELE</name>
<sequence>MGSGVQRRGGGGAGHHGLLGAHAGPGGRRRQTERPPRTKPPIRALRSTAGSTETRSGPWAEGGGAGRSEGRPAPRGVRCRGRGRGRCPVTRLHAVRLSGGFLAPGQQVCVSSRPAEVNVKVDLLSPFLTILLPLHTSPPVF</sequence>
<accession>A0A4Z2FU08</accession>
<dbReference type="Proteomes" id="UP000314294">
    <property type="component" value="Unassembled WGS sequence"/>
</dbReference>
<gene>
    <name evidence="2" type="ORF">EYF80_045090</name>
</gene>
<dbReference type="EMBL" id="SRLO01000888">
    <property type="protein sequence ID" value="TNN44708.1"/>
    <property type="molecule type" value="Genomic_DNA"/>
</dbReference>
<evidence type="ECO:0000313" key="2">
    <source>
        <dbReference type="EMBL" id="TNN44708.1"/>
    </source>
</evidence>
<reference evidence="2 3" key="1">
    <citation type="submission" date="2019-03" db="EMBL/GenBank/DDBJ databases">
        <title>First draft genome of Liparis tanakae, snailfish: a comprehensive survey of snailfish specific genes.</title>
        <authorList>
            <person name="Kim W."/>
            <person name="Song I."/>
            <person name="Jeong J.-H."/>
            <person name="Kim D."/>
            <person name="Kim S."/>
            <person name="Ryu S."/>
            <person name="Song J.Y."/>
            <person name="Lee S.K."/>
        </authorList>
    </citation>
    <scope>NUCLEOTIDE SEQUENCE [LARGE SCALE GENOMIC DNA]</scope>
    <source>
        <tissue evidence="2">Muscle</tissue>
    </source>
</reference>
<comment type="caution">
    <text evidence="2">The sequence shown here is derived from an EMBL/GenBank/DDBJ whole genome shotgun (WGS) entry which is preliminary data.</text>
</comment>
<keyword evidence="3" id="KW-1185">Reference proteome</keyword>
<proteinExistence type="predicted"/>